<gene>
    <name evidence="2" type="primary">POLX_3689</name>
    <name evidence="2" type="ORF">CK203_034763</name>
</gene>
<evidence type="ECO:0000313" key="2">
    <source>
        <dbReference type="EMBL" id="RVW94214.1"/>
    </source>
</evidence>
<organism evidence="2 3">
    <name type="scientific">Vitis vinifera</name>
    <name type="common">Grape</name>
    <dbReference type="NCBI Taxonomy" id="29760"/>
    <lineage>
        <taxon>Eukaryota</taxon>
        <taxon>Viridiplantae</taxon>
        <taxon>Streptophyta</taxon>
        <taxon>Embryophyta</taxon>
        <taxon>Tracheophyta</taxon>
        <taxon>Spermatophyta</taxon>
        <taxon>Magnoliopsida</taxon>
        <taxon>eudicotyledons</taxon>
        <taxon>Gunneridae</taxon>
        <taxon>Pentapetalae</taxon>
        <taxon>rosids</taxon>
        <taxon>Vitales</taxon>
        <taxon>Vitaceae</taxon>
        <taxon>Viteae</taxon>
        <taxon>Vitis</taxon>
    </lineage>
</organism>
<protein>
    <submittedName>
        <fullName evidence="2">Retrovirus-related Pol polyprotein from transposon TNT 1-94</fullName>
    </submittedName>
</protein>
<name>A0A438IC06_VITVI</name>
<accession>A0A438IC06</accession>
<dbReference type="GO" id="GO:0003676">
    <property type="term" value="F:nucleic acid binding"/>
    <property type="evidence" value="ECO:0007669"/>
    <property type="project" value="InterPro"/>
</dbReference>
<dbReference type="SUPFAM" id="SSF56672">
    <property type="entry name" value="DNA/RNA polymerases"/>
    <property type="match status" value="1"/>
</dbReference>
<dbReference type="EMBL" id="QGNW01000123">
    <property type="protein sequence ID" value="RVW94214.1"/>
    <property type="molecule type" value="Genomic_DNA"/>
</dbReference>
<proteinExistence type="predicted"/>
<dbReference type="Proteomes" id="UP000288805">
    <property type="component" value="Unassembled WGS sequence"/>
</dbReference>
<dbReference type="InterPro" id="IPR013103">
    <property type="entry name" value="RVT_2"/>
</dbReference>
<dbReference type="PANTHER" id="PTHR11439">
    <property type="entry name" value="GAG-POL-RELATED RETROTRANSPOSON"/>
    <property type="match status" value="1"/>
</dbReference>
<dbReference type="AlphaFoldDB" id="A0A438IC06"/>
<dbReference type="InterPro" id="IPR012337">
    <property type="entry name" value="RNaseH-like_sf"/>
</dbReference>
<dbReference type="Gene3D" id="3.30.420.10">
    <property type="entry name" value="Ribonuclease H-like superfamily/Ribonuclease H"/>
    <property type="match status" value="1"/>
</dbReference>
<evidence type="ECO:0000259" key="1">
    <source>
        <dbReference type="PROSITE" id="PS50994"/>
    </source>
</evidence>
<dbReference type="Pfam" id="PF07727">
    <property type="entry name" value="RVT_2"/>
    <property type="match status" value="1"/>
</dbReference>
<feature type="domain" description="Integrase catalytic" evidence="1">
    <location>
        <begin position="1"/>
        <end position="108"/>
    </location>
</feature>
<sequence>MVETQSGQKVKVLRTDNGGEYASKEFNVFCQEARIVHQLTAPYSPQQNGVSERKNRTIMEMARCMLFEKKLPKLLWAEVVCTSVYLLNRLPTKSVQSKTPIEAWSGVKPTVKHLKVFGSLCYLHVPSIKREMCTLMKNSYWNWDLKKVHKCDQTTPSILEPAEDTLDVEATSDTLVLKLTELPEAKKTIGVKWVFRTKFNSDGSIFKHKARLVVKGFSQVVGVDYGDTFAPVAKHDTIRLLLALAGQMGWKMYHLDVKSTFLNGILLEEIYVQQPEGFEVTGHEHKVYKLQKALYVSLYVDDMLVVGSNVRLLAEFKMEMQDVFEMSDLGIMNYFLGMEIYQCSSKVATSLAQNEKISKNDDEKLKEPSAYRSLVGNLLYLTATRPDLMFPTGLLSRFMSSPSNVHMGVAKKGAKVGSVDDMKSTSGYVFTIGLGVVCWNSRKQDVVAQSTVEVEYISLAAAVNQGIWLRKLLADLGQGQSSPTELYCDNKSAIAIAQNPVQHGKTKHINVKFHSIREAEKNSLVKLHYCSTDVQLADIMTKALPKSRLEFQRLKLGMSKANLKEEC</sequence>
<dbReference type="PANTHER" id="PTHR11439:SF502">
    <property type="entry name" value="SECRETED RXLR EFFECTOR PROTEIN 161-LIKE"/>
    <property type="match status" value="1"/>
</dbReference>
<dbReference type="InterPro" id="IPR001584">
    <property type="entry name" value="Integrase_cat-core"/>
</dbReference>
<dbReference type="InterPro" id="IPR036397">
    <property type="entry name" value="RNaseH_sf"/>
</dbReference>
<reference evidence="2 3" key="1">
    <citation type="journal article" date="2018" name="PLoS Genet.">
        <title>Population sequencing reveals clonal diversity and ancestral inbreeding in the grapevine cultivar Chardonnay.</title>
        <authorList>
            <person name="Roach M.J."/>
            <person name="Johnson D.L."/>
            <person name="Bohlmann J."/>
            <person name="van Vuuren H.J."/>
            <person name="Jones S.J."/>
            <person name="Pretorius I.S."/>
            <person name="Schmidt S.A."/>
            <person name="Borneman A.R."/>
        </authorList>
    </citation>
    <scope>NUCLEOTIDE SEQUENCE [LARGE SCALE GENOMIC DNA]</scope>
    <source>
        <strain evidence="3">cv. Chardonnay</strain>
        <tissue evidence="2">Leaf</tissue>
    </source>
</reference>
<dbReference type="SUPFAM" id="SSF53098">
    <property type="entry name" value="Ribonuclease H-like"/>
    <property type="match status" value="1"/>
</dbReference>
<dbReference type="CDD" id="cd09272">
    <property type="entry name" value="RNase_HI_RT_Ty1"/>
    <property type="match status" value="1"/>
</dbReference>
<dbReference type="PROSITE" id="PS50994">
    <property type="entry name" value="INTEGRASE"/>
    <property type="match status" value="1"/>
</dbReference>
<dbReference type="InterPro" id="IPR043502">
    <property type="entry name" value="DNA/RNA_pol_sf"/>
</dbReference>
<evidence type="ECO:0000313" key="3">
    <source>
        <dbReference type="Proteomes" id="UP000288805"/>
    </source>
</evidence>
<comment type="caution">
    <text evidence="2">The sequence shown here is derived from an EMBL/GenBank/DDBJ whole genome shotgun (WGS) entry which is preliminary data.</text>
</comment>
<dbReference type="GO" id="GO:0015074">
    <property type="term" value="P:DNA integration"/>
    <property type="evidence" value="ECO:0007669"/>
    <property type="project" value="InterPro"/>
</dbReference>